<sequence length="393" mass="40608">MPRVRTTRLATGARRGAAVLLCASTVCLPQGAGRAVASGGGDGPDSPFWVQPAGRAARQVRVWEERGREPDAAAVRRIAEQPTAVWMNAEDPRRQVEQIAEEAERAGRIPVLVAYNIPHRDCGQYSSGGARDAAAYREWVARAAAGIGEHRAWVVLEPDAIAQWASGCVPKEAAQERLALLAEAVRTFKAQRGTSVYVDAGNAGWVSDQALLAGALKEAGVGEADGFALNVSNFHTTPVTREYGDRLSDRLGGAHYIVDTSRNGNGPLPPSGVEAHGEEAWCNPPGRALGAPPTTATGDGRIDAFVWIKRPGESDGACRGAPPAGQWWSEYALDLSRAAAAGPPAVPPAPEPAPAPAPPAPVPAAPGPAPAPPPAAAPPAAVPPAAAPPSPQT</sequence>
<dbReference type="AlphaFoldDB" id="A0A2G1XKP9"/>
<dbReference type="PANTHER" id="PTHR34876:SF4">
    <property type="entry name" value="1,4-BETA-D-GLUCAN CELLOBIOHYDROLASE C-RELATED"/>
    <property type="match status" value="1"/>
</dbReference>
<dbReference type="Gene3D" id="3.20.20.40">
    <property type="entry name" value="1, 4-beta cellobiohydrolase"/>
    <property type="match status" value="1"/>
</dbReference>
<dbReference type="GO" id="GO:0030245">
    <property type="term" value="P:cellulose catabolic process"/>
    <property type="evidence" value="ECO:0007669"/>
    <property type="project" value="UniProtKB-KW"/>
</dbReference>
<evidence type="ECO:0000256" key="3">
    <source>
        <dbReference type="ARBA" id="ARBA00023001"/>
    </source>
</evidence>
<evidence type="ECO:0000313" key="11">
    <source>
        <dbReference type="EMBL" id="PHQ51800.1"/>
    </source>
</evidence>
<dbReference type="Pfam" id="PF01341">
    <property type="entry name" value="Glyco_hydro_6"/>
    <property type="match status" value="1"/>
</dbReference>
<dbReference type="OrthoDB" id="309899at2"/>
<keyword evidence="3 9" id="KW-0136">Cellulose degradation</keyword>
<evidence type="ECO:0000256" key="8">
    <source>
        <dbReference type="PROSITE-ProRule" id="PRU10056"/>
    </source>
</evidence>
<feature type="active site" evidence="8">
    <location>
        <position position="121"/>
    </location>
</feature>
<dbReference type="PANTHER" id="PTHR34876">
    <property type="match status" value="1"/>
</dbReference>
<keyword evidence="1" id="KW-0732">Signal</keyword>
<dbReference type="InterPro" id="IPR036434">
    <property type="entry name" value="Beta_cellobiohydrolase_sf"/>
</dbReference>
<proteinExistence type="inferred from homology"/>
<dbReference type="InterPro" id="IPR016288">
    <property type="entry name" value="Beta_cellobiohydrolase"/>
</dbReference>
<protein>
    <recommendedName>
        <fullName evidence="9">Glucanase</fullName>
        <ecNumber evidence="9">3.2.1.-</ecNumber>
    </recommendedName>
</protein>
<dbReference type="PRINTS" id="PR00733">
    <property type="entry name" value="GLHYDRLASE6"/>
</dbReference>
<keyword evidence="6 9" id="KW-0326">Glycosidase</keyword>
<evidence type="ECO:0000256" key="9">
    <source>
        <dbReference type="RuleBase" id="RU361186"/>
    </source>
</evidence>
<name>A0A2G1XKP9_STRCJ</name>
<reference evidence="11 12" key="1">
    <citation type="journal article" date="2017" name="Biochemistry">
        <title>Identification of the Biosynthetic Pathway for the Antibiotic Bicyclomycin.</title>
        <authorList>
            <person name="Patteson J."/>
            <person name="Cai W."/>
            <person name="Johnson R.A."/>
            <person name="Santa Maria K."/>
            <person name="Li B."/>
        </authorList>
    </citation>
    <scope>NUCLEOTIDE SEQUENCE [LARGE SCALE GENOMIC DNA]</scope>
    <source>
        <strain evidence="11 12">ATCC 21532</strain>
    </source>
</reference>
<keyword evidence="12" id="KW-1185">Reference proteome</keyword>
<keyword evidence="2 9" id="KW-0378">Hydrolase</keyword>
<evidence type="ECO:0000256" key="10">
    <source>
        <dbReference type="SAM" id="MobiDB-lite"/>
    </source>
</evidence>
<dbReference type="Proteomes" id="UP000222531">
    <property type="component" value="Unassembled WGS sequence"/>
</dbReference>
<keyword evidence="4" id="KW-1015">Disulfide bond</keyword>
<gene>
    <name evidence="11" type="ORF">BLA24_12010</name>
</gene>
<evidence type="ECO:0000313" key="12">
    <source>
        <dbReference type="Proteomes" id="UP000222531"/>
    </source>
</evidence>
<dbReference type="EMBL" id="NHZO01000136">
    <property type="protein sequence ID" value="PHQ51800.1"/>
    <property type="molecule type" value="Genomic_DNA"/>
</dbReference>
<dbReference type="RefSeq" id="WP_099198993.1">
    <property type="nucleotide sequence ID" value="NZ_JBIRXA010000002.1"/>
</dbReference>
<evidence type="ECO:0000256" key="1">
    <source>
        <dbReference type="ARBA" id="ARBA00022729"/>
    </source>
</evidence>
<evidence type="ECO:0000256" key="7">
    <source>
        <dbReference type="ARBA" id="ARBA00023326"/>
    </source>
</evidence>
<feature type="region of interest" description="Disordered" evidence="10">
    <location>
        <begin position="340"/>
        <end position="393"/>
    </location>
</feature>
<evidence type="ECO:0000256" key="5">
    <source>
        <dbReference type="ARBA" id="ARBA00023277"/>
    </source>
</evidence>
<keyword evidence="5 9" id="KW-0119">Carbohydrate metabolism</keyword>
<dbReference type="PROSITE" id="PS00655">
    <property type="entry name" value="GLYCOSYL_HYDROL_F6_1"/>
    <property type="match status" value="1"/>
</dbReference>
<dbReference type="EC" id="3.2.1.-" evidence="9"/>
<keyword evidence="7 9" id="KW-0624">Polysaccharide degradation</keyword>
<dbReference type="InterPro" id="IPR001524">
    <property type="entry name" value="Glyco_hydro_6_CS"/>
</dbReference>
<evidence type="ECO:0000256" key="2">
    <source>
        <dbReference type="ARBA" id="ARBA00022801"/>
    </source>
</evidence>
<evidence type="ECO:0000256" key="6">
    <source>
        <dbReference type="ARBA" id="ARBA00023295"/>
    </source>
</evidence>
<comment type="similarity">
    <text evidence="9">Belongs to the glycosyl hydrolase family 6.</text>
</comment>
<comment type="caution">
    <text evidence="11">The sequence shown here is derived from an EMBL/GenBank/DDBJ whole genome shotgun (WGS) entry which is preliminary data.</text>
</comment>
<dbReference type="GO" id="GO:0004553">
    <property type="term" value="F:hydrolase activity, hydrolyzing O-glycosyl compounds"/>
    <property type="evidence" value="ECO:0007669"/>
    <property type="project" value="InterPro"/>
</dbReference>
<feature type="compositionally biased region" description="Pro residues" evidence="10">
    <location>
        <begin position="344"/>
        <end position="393"/>
    </location>
</feature>
<evidence type="ECO:0000256" key="4">
    <source>
        <dbReference type="ARBA" id="ARBA00023157"/>
    </source>
</evidence>
<accession>A0A2G1XKP9</accession>
<dbReference type="SUPFAM" id="SSF51989">
    <property type="entry name" value="Glycosyl hydrolases family 6, cellulases"/>
    <property type="match status" value="1"/>
</dbReference>
<organism evidence="11 12">
    <name type="scientific">Streptomyces cinnamoneus</name>
    <name type="common">Streptoverticillium cinnamoneum</name>
    <dbReference type="NCBI Taxonomy" id="53446"/>
    <lineage>
        <taxon>Bacteria</taxon>
        <taxon>Bacillati</taxon>
        <taxon>Actinomycetota</taxon>
        <taxon>Actinomycetes</taxon>
        <taxon>Kitasatosporales</taxon>
        <taxon>Streptomycetaceae</taxon>
        <taxon>Streptomyces</taxon>
        <taxon>Streptomyces cinnamoneus group</taxon>
    </lineage>
</organism>